<dbReference type="InterPro" id="IPR035234">
    <property type="entry name" value="IgGFc-bd_N"/>
</dbReference>
<feature type="chain" id="PRO_5046431085" evidence="1">
    <location>
        <begin position="19"/>
        <end position="1612"/>
    </location>
</feature>
<name>A0ABT8U2V0_9FLAO</name>
<protein>
    <submittedName>
        <fullName evidence="3">Gliding motility-associated C-terminal domain-containing protein</fullName>
    </submittedName>
</protein>
<dbReference type="EMBL" id="JAULSJ010000014">
    <property type="protein sequence ID" value="MDO3425389.1"/>
    <property type="molecule type" value="Genomic_DNA"/>
</dbReference>
<dbReference type="Proteomes" id="UP001168128">
    <property type="component" value="Unassembled WGS sequence"/>
</dbReference>
<gene>
    <name evidence="3" type="ORF">QWT87_10850</name>
</gene>
<evidence type="ECO:0000313" key="4">
    <source>
        <dbReference type="Proteomes" id="UP001168128"/>
    </source>
</evidence>
<accession>A0ABT8U2V0</accession>
<reference evidence="3" key="1">
    <citation type="submission" date="2023-07" db="EMBL/GenBank/DDBJ databases">
        <title>AMR profile of multidrug- resistance Chryseobacterium gambrini related strain.</title>
        <authorList>
            <person name="Kirdat K."/>
            <person name="Bhatt A."/>
            <person name="Kuyare S."/>
            <person name="Yadav A."/>
        </authorList>
    </citation>
    <scope>NUCLEOTIDE SEQUENCE</scope>
    <source>
        <strain evidence="3">APV-1</strain>
    </source>
</reference>
<dbReference type="NCBIfam" id="TIGR04131">
    <property type="entry name" value="Bac_Flav_CTERM"/>
    <property type="match status" value="1"/>
</dbReference>
<feature type="domain" description="IgGFc-binding protein N-terminal" evidence="2">
    <location>
        <begin position="130"/>
        <end position="433"/>
    </location>
</feature>
<evidence type="ECO:0000313" key="3">
    <source>
        <dbReference type="EMBL" id="MDO3425389.1"/>
    </source>
</evidence>
<evidence type="ECO:0000256" key="1">
    <source>
        <dbReference type="SAM" id="SignalP"/>
    </source>
</evidence>
<dbReference type="Pfam" id="PF13585">
    <property type="entry name" value="CHU_C"/>
    <property type="match status" value="1"/>
</dbReference>
<evidence type="ECO:0000259" key="2">
    <source>
        <dbReference type="Pfam" id="PF17517"/>
    </source>
</evidence>
<feature type="signal peptide" evidence="1">
    <location>
        <begin position="1"/>
        <end position="18"/>
    </location>
</feature>
<dbReference type="Pfam" id="PF17517">
    <property type="entry name" value="IgGFc_binding"/>
    <property type="match status" value="1"/>
</dbReference>
<comment type="caution">
    <text evidence="3">The sequence shown here is derived from an EMBL/GenBank/DDBJ whole genome shotgun (WGS) entry which is preliminary data.</text>
</comment>
<proteinExistence type="predicted"/>
<sequence>MKKFLLIFCSFFYLILNAQLDTEHWFAPMSASSLQGTPECYLYLSTNETTPFSVQIYNNNTVFSTVQVSKNNPVQVTIPSNYMIASTPSNLFTQRSMGLQVKGSKKFFANFRFAVPNQAEIITSKGLAGIGKNFFVSAAPNTTAKPYVNSTIGFIATEDNTTVTLSGYNPNVIFSDGTSSPSRTFTINKGKSYIIEAQSDLSSSNLTGLVGAKITANKPISVTNGNFNSIYTTQNNSNVDILMDQAVPVERLGKTFALVKGNGPANSGMEAALVIATENNTKLTVNGNLLGSVTLNAGQYYIVQGTSYINQGNGHYNMSISANNNVYVYQLLAGTSGSTVYATGGMNFIPPLSCFLPKEINEIGFINKIGSNSFDTKLNIITQTGANVTFNGSAIGAISGPYPVTGNPGWVTYSLQGVNGNVTVNSTLPVTAGIAAGNGAVGYGGYFAGFSSVPAITKTGDCYAGILLQVDNNYDTYQWFLNGNPISGATSFSINPELYGAGDYTCLITKNNCETRLTGVYSYTLCPPISTTTYNIGSCNTKVITPAFTNSTQTIVPSLTSIISPPTSGTATVNPATGQITYTPNPSATNTTDNFIYYVQGNGNPFDFEYFKIIINTNVLQVNNGSLASCAGTNGNGIYNLTTANVSSDPGVTVTYFTNSNLTGQITNPATYSGPAGTVYANVTSQYGCSKTAQITLALNALPNVNNVSLASCTGTGGNGTFNLTSANISSDPGITVTYFTNSNLTGQITNPATYSGPSGIVYANVTSANGCSKTAQITLTVNSLPNTNNATLTSCAGTNGNGTFNLTSANVSADPGVTVTYFTNSNLTGQITNPANYSGASGIIYANVTSATGCSKAAQITLTVNPLPNVTNATLSSCAGTNGNGTFNLTSANVSSDPGVTVTYFTNSNLTGQITNPANYSGPAGIIYANITSANGCSRQAQITLALNPSPNVNNVSLASCAGTGGNGIFNLTSANVSSDPGVTVTYFTNSNLTGQITNPATYSGPSGIIYANVTSANGCSKTAQITLTVNSLPNTNNATLTSCAGTNGNGTFNLTSANVSSDPGVTVTYFTNSNLTGQIANPANYSGASGIIYANVTSAAGCSKAAQITLTVNPLPNVTNATLSSCAGTNGNGTYNLTSVNVSSDPGVTVTYFTNSNLTGQIANPANYSGLAGIIYANITSANGCSRQAQITLTTTPSPNINTANYNASLCDDNFDGIVNVNFSTVTPQIVTNTGNFTVRYYLNQADANAGNGNTLPVNWTYTANTTVYVRVDTAGGSCPPAFGQINFKIGNKITLLTNVVNMDICDNDLNGSENVNLNDYKNLFTTNPAITLTFHATLADAQNGINTIPANQTITSPKTFYVRFVSGTECPNTGIINVTLKSPKKSSQLTDKVVCSTEKVVLDPGAEFSSYTWSTGATTQTILAGAGTYYVDLGFNGCVYRQFVNVTTSQAPTITSINVTASNATVNVTGGTPPYQYSLNGIDYQTSNTFMGLSRGIHTVYVLGKDGCSPVIKEFLIVNIINAITPNGDGINDVLNYSDLKIKQNVSIEISDRYGAAVYKSTDKSYIWDGKSGGRPLPTGTYWYILKWIEPDTKLPVSYSGWILIKNRE</sequence>
<dbReference type="InterPro" id="IPR026341">
    <property type="entry name" value="T9SS_type_B"/>
</dbReference>
<keyword evidence="1" id="KW-0732">Signal</keyword>
<organism evidence="3 4">
    <name type="scientific">Chryseobacterium urinae</name>
    <dbReference type="NCBI Taxonomy" id="3058400"/>
    <lineage>
        <taxon>Bacteria</taxon>
        <taxon>Pseudomonadati</taxon>
        <taxon>Bacteroidota</taxon>
        <taxon>Flavobacteriia</taxon>
        <taxon>Flavobacteriales</taxon>
        <taxon>Weeksellaceae</taxon>
        <taxon>Chryseobacterium group</taxon>
        <taxon>Chryseobacterium</taxon>
    </lineage>
</organism>
<keyword evidence="4" id="KW-1185">Reference proteome</keyword>
<dbReference type="RefSeq" id="WP_302716092.1">
    <property type="nucleotide sequence ID" value="NZ_JAULSJ010000014.1"/>
</dbReference>